<feature type="chain" id="PRO_5037374829" evidence="2">
    <location>
        <begin position="22"/>
        <end position="260"/>
    </location>
</feature>
<keyword evidence="2" id="KW-0732">Signal</keyword>
<dbReference type="InterPro" id="IPR008258">
    <property type="entry name" value="Transglycosylase_SLT_dom_1"/>
</dbReference>
<evidence type="ECO:0000256" key="1">
    <source>
        <dbReference type="ARBA" id="ARBA00009387"/>
    </source>
</evidence>
<proteinExistence type="inferred from homology"/>
<keyword evidence="5" id="KW-1185">Reference proteome</keyword>
<reference evidence="4" key="1">
    <citation type="journal article" date="2021" name="Microorganisms">
        <title>Acidisoma silvae sp. nov. and Acidisomacellulosilytica sp. nov., Two Acidophilic Bacteria Isolated from Decaying Wood, Hydrolyzing Cellulose and Producing Poly-3-hydroxybutyrate.</title>
        <authorList>
            <person name="Mieszkin S."/>
            <person name="Pouder E."/>
            <person name="Uroz S."/>
            <person name="Simon-Colin C."/>
            <person name="Alain K."/>
        </authorList>
    </citation>
    <scope>NUCLEOTIDE SEQUENCE</scope>
    <source>
        <strain evidence="4">HW T2.11</strain>
    </source>
</reference>
<dbReference type="InterPro" id="IPR023346">
    <property type="entry name" value="Lysozyme-like_dom_sf"/>
</dbReference>
<dbReference type="AlphaFoldDB" id="A0A964E0T6"/>
<dbReference type="Pfam" id="PF01464">
    <property type="entry name" value="SLT"/>
    <property type="match status" value="1"/>
</dbReference>
<name>A0A964E0T6_9PROT</name>
<evidence type="ECO:0000256" key="2">
    <source>
        <dbReference type="SAM" id="SignalP"/>
    </source>
</evidence>
<accession>A0A964E0T6</accession>
<protein>
    <submittedName>
        <fullName evidence="4">Transglycosylase SLT domain-containing protein</fullName>
    </submittedName>
</protein>
<dbReference type="RefSeq" id="WP_227323298.1">
    <property type="nucleotide sequence ID" value="NZ_JAESVB010000015.1"/>
</dbReference>
<organism evidence="4 5">
    <name type="scientific">Acidisoma silvae</name>
    <dbReference type="NCBI Taxonomy" id="2802396"/>
    <lineage>
        <taxon>Bacteria</taxon>
        <taxon>Pseudomonadati</taxon>
        <taxon>Pseudomonadota</taxon>
        <taxon>Alphaproteobacteria</taxon>
        <taxon>Acetobacterales</taxon>
        <taxon>Acidocellaceae</taxon>
        <taxon>Acidisoma</taxon>
    </lineage>
</organism>
<reference evidence="4" key="2">
    <citation type="submission" date="2021-01" db="EMBL/GenBank/DDBJ databases">
        <authorList>
            <person name="Mieszkin S."/>
            <person name="Pouder E."/>
            <person name="Alain K."/>
        </authorList>
    </citation>
    <scope>NUCLEOTIDE SEQUENCE</scope>
    <source>
        <strain evidence="4">HW T2.11</strain>
    </source>
</reference>
<evidence type="ECO:0000259" key="3">
    <source>
        <dbReference type="Pfam" id="PF01464"/>
    </source>
</evidence>
<gene>
    <name evidence="4" type="ORF">ASILVAE211_20820</name>
</gene>
<dbReference type="Proteomes" id="UP000708298">
    <property type="component" value="Unassembled WGS sequence"/>
</dbReference>
<dbReference type="SUPFAM" id="SSF53955">
    <property type="entry name" value="Lysozyme-like"/>
    <property type="match status" value="1"/>
</dbReference>
<dbReference type="EMBL" id="JAESVB010000015">
    <property type="protein sequence ID" value="MCB8877651.1"/>
    <property type="molecule type" value="Genomic_DNA"/>
</dbReference>
<feature type="signal peptide" evidence="2">
    <location>
        <begin position="1"/>
        <end position="21"/>
    </location>
</feature>
<comment type="similarity">
    <text evidence="1">Belongs to the virb1 family.</text>
</comment>
<evidence type="ECO:0000313" key="4">
    <source>
        <dbReference type="EMBL" id="MCB8877651.1"/>
    </source>
</evidence>
<sequence>MSRLSFKLLSLLAAAAGAAAAAPWAATSAQAGLLDRTVDAAHVCGDAVQAAETQYTLPSGLLFAISQVESGRPPAEGAAPRPWPWTVQAQNQSHFFPTKAAAISWVQQAQAQGITSIDVGCMQVNLMYHPAAFRTLSDAFDPMHNANYAARFLISLHSQTGDWTKAAGYYHSQTLALAIPYRQRVEALLNGQTVTLSPQDRKLQELQTAWNATQDGTTAAPVAMPSGDLTGNWSGLVARPPTRTARRYRHSGPIMLSDAH</sequence>
<feature type="domain" description="Transglycosylase SLT" evidence="3">
    <location>
        <begin position="47"/>
        <end position="172"/>
    </location>
</feature>
<comment type="caution">
    <text evidence="4">The sequence shown here is derived from an EMBL/GenBank/DDBJ whole genome shotgun (WGS) entry which is preliminary data.</text>
</comment>
<evidence type="ECO:0000313" key="5">
    <source>
        <dbReference type="Proteomes" id="UP000708298"/>
    </source>
</evidence>